<gene>
    <name evidence="2" type="ORF">B0H16DRAFT_1617207</name>
</gene>
<feature type="compositionally biased region" description="Pro residues" evidence="1">
    <location>
        <begin position="126"/>
        <end position="137"/>
    </location>
</feature>
<comment type="caution">
    <text evidence="2">The sequence shown here is derived from an EMBL/GenBank/DDBJ whole genome shotgun (WGS) entry which is preliminary data.</text>
</comment>
<feature type="compositionally biased region" description="Low complexity" evidence="1">
    <location>
        <begin position="418"/>
        <end position="427"/>
    </location>
</feature>
<protein>
    <submittedName>
        <fullName evidence="2">Uncharacterized protein</fullName>
    </submittedName>
</protein>
<feature type="region of interest" description="Disordered" evidence="1">
    <location>
        <begin position="1"/>
        <end position="23"/>
    </location>
</feature>
<feature type="compositionally biased region" description="Basic and acidic residues" evidence="1">
    <location>
        <begin position="36"/>
        <end position="106"/>
    </location>
</feature>
<accession>A0AAD7H8D2</accession>
<dbReference type="Proteomes" id="UP001215598">
    <property type="component" value="Unassembled WGS sequence"/>
</dbReference>
<feature type="region of interest" description="Disordered" evidence="1">
    <location>
        <begin position="36"/>
        <end position="201"/>
    </location>
</feature>
<proteinExistence type="predicted"/>
<dbReference type="EMBL" id="JARKIB010000317">
    <property type="protein sequence ID" value="KAJ7714905.1"/>
    <property type="molecule type" value="Genomic_DNA"/>
</dbReference>
<evidence type="ECO:0000313" key="3">
    <source>
        <dbReference type="Proteomes" id="UP001215598"/>
    </source>
</evidence>
<feature type="compositionally biased region" description="Low complexity" evidence="1">
    <location>
        <begin position="275"/>
        <end position="293"/>
    </location>
</feature>
<evidence type="ECO:0000313" key="2">
    <source>
        <dbReference type="EMBL" id="KAJ7714905.1"/>
    </source>
</evidence>
<feature type="region of interest" description="Disordered" evidence="1">
    <location>
        <begin position="213"/>
        <end position="468"/>
    </location>
</feature>
<organism evidence="2 3">
    <name type="scientific">Mycena metata</name>
    <dbReference type="NCBI Taxonomy" id="1033252"/>
    <lineage>
        <taxon>Eukaryota</taxon>
        <taxon>Fungi</taxon>
        <taxon>Dikarya</taxon>
        <taxon>Basidiomycota</taxon>
        <taxon>Agaricomycotina</taxon>
        <taxon>Agaricomycetes</taxon>
        <taxon>Agaricomycetidae</taxon>
        <taxon>Agaricales</taxon>
        <taxon>Marasmiineae</taxon>
        <taxon>Mycenaceae</taxon>
        <taxon>Mycena</taxon>
    </lineage>
</organism>
<name>A0AAD7H8D2_9AGAR</name>
<feature type="compositionally biased region" description="Low complexity" evidence="1">
    <location>
        <begin position="331"/>
        <end position="374"/>
    </location>
</feature>
<feature type="compositionally biased region" description="Pro residues" evidence="1">
    <location>
        <begin position="7"/>
        <end position="22"/>
    </location>
</feature>
<sequence>MPLAREPTPPPAPPPAPAPPPVVKLGFKEWQARRKLEKAKEVEEAQERERDKLQQLELERERERERERGREKEKDDAQGEDKENKVVPKPEDGLARILDGIRRSAVGDKPPPDAPVRDDVEMADAPPVPRAPSPPPSTVVSVEAPKAKGTPLTFPAFAATGPEHLSPLSVSSSLHSRTPSPRLVNGLTREPSPLVVDGQGSPAMPNGIFKFTGSPFLNSSASSEPRRALPSLLRDPPPPFPDVDRRLSKPFTTAATASPPPLASNGAVKRFPNIPSLLHRSLPPESSPLSFSSHARVPSQEEGEILSPTLTAPLPLASRFTAGPQSTPRTSFASSSGPRRPSPFGSSFGPSRTSSFASGSGFSSSSGPPRAAPFTPSPVPPHASPFASSSVPPTQPRSHQANLMQRLPPSAPKALREAQASTAATAGPSGGAGRGGRFNGLVPQTMPANLLEPLPRTNRRGGNGRKRR</sequence>
<dbReference type="AlphaFoldDB" id="A0AAD7H8D2"/>
<feature type="compositionally biased region" description="Gly residues" evidence="1">
    <location>
        <begin position="428"/>
        <end position="438"/>
    </location>
</feature>
<evidence type="ECO:0000256" key="1">
    <source>
        <dbReference type="SAM" id="MobiDB-lite"/>
    </source>
</evidence>
<feature type="compositionally biased region" description="Polar residues" evidence="1">
    <location>
        <begin position="386"/>
        <end position="403"/>
    </location>
</feature>
<feature type="compositionally biased region" description="Basic residues" evidence="1">
    <location>
        <begin position="457"/>
        <end position="468"/>
    </location>
</feature>
<feature type="compositionally biased region" description="Low complexity" evidence="1">
    <location>
        <begin position="162"/>
        <end position="183"/>
    </location>
</feature>
<reference evidence="2" key="1">
    <citation type="submission" date="2023-03" db="EMBL/GenBank/DDBJ databases">
        <title>Massive genome expansion in bonnet fungi (Mycena s.s.) driven by repeated elements and novel gene families across ecological guilds.</title>
        <authorList>
            <consortium name="Lawrence Berkeley National Laboratory"/>
            <person name="Harder C.B."/>
            <person name="Miyauchi S."/>
            <person name="Viragh M."/>
            <person name="Kuo A."/>
            <person name="Thoen E."/>
            <person name="Andreopoulos B."/>
            <person name="Lu D."/>
            <person name="Skrede I."/>
            <person name="Drula E."/>
            <person name="Henrissat B."/>
            <person name="Morin E."/>
            <person name="Kohler A."/>
            <person name="Barry K."/>
            <person name="LaButti K."/>
            <person name="Morin E."/>
            <person name="Salamov A."/>
            <person name="Lipzen A."/>
            <person name="Mereny Z."/>
            <person name="Hegedus B."/>
            <person name="Baldrian P."/>
            <person name="Stursova M."/>
            <person name="Weitz H."/>
            <person name="Taylor A."/>
            <person name="Grigoriev I.V."/>
            <person name="Nagy L.G."/>
            <person name="Martin F."/>
            <person name="Kauserud H."/>
        </authorList>
    </citation>
    <scope>NUCLEOTIDE SEQUENCE</scope>
    <source>
        <strain evidence="2">CBHHK182m</strain>
    </source>
</reference>
<keyword evidence="3" id="KW-1185">Reference proteome</keyword>
<feature type="compositionally biased region" description="Low complexity" evidence="1">
    <location>
        <begin position="306"/>
        <end position="318"/>
    </location>
</feature>